<reference evidence="1 2" key="1">
    <citation type="journal article" date="2018" name="Sci. Rep.">
        <title>Genomic signatures of local adaptation to the degree of environmental predictability in rotifers.</title>
        <authorList>
            <person name="Franch-Gras L."/>
            <person name="Hahn C."/>
            <person name="Garcia-Roger E.M."/>
            <person name="Carmona M.J."/>
            <person name="Serra M."/>
            <person name="Gomez A."/>
        </authorList>
    </citation>
    <scope>NUCLEOTIDE SEQUENCE [LARGE SCALE GENOMIC DNA]</scope>
    <source>
        <strain evidence="1">HYR1</strain>
    </source>
</reference>
<accession>A0A3M7PUD6</accession>
<evidence type="ECO:0000313" key="1">
    <source>
        <dbReference type="EMBL" id="RNA02690.1"/>
    </source>
</evidence>
<name>A0A3M7PUD6_BRAPC</name>
<dbReference type="Proteomes" id="UP000276133">
    <property type="component" value="Unassembled WGS sequence"/>
</dbReference>
<dbReference type="EMBL" id="REGN01008785">
    <property type="protein sequence ID" value="RNA02690.1"/>
    <property type="molecule type" value="Genomic_DNA"/>
</dbReference>
<keyword evidence="2" id="KW-1185">Reference proteome</keyword>
<protein>
    <submittedName>
        <fullName evidence="1">Uncharacterized protein</fullName>
    </submittedName>
</protein>
<dbReference type="AlphaFoldDB" id="A0A3M7PUD6"/>
<proteinExistence type="predicted"/>
<evidence type="ECO:0000313" key="2">
    <source>
        <dbReference type="Proteomes" id="UP000276133"/>
    </source>
</evidence>
<comment type="caution">
    <text evidence="1">The sequence shown here is derived from an EMBL/GenBank/DDBJ whole genome shotgun (WGS) entry which is preliminary data.</text>
</comment>
<gene>
    <name evidence="1" type="ORF">BpHYR1_033835</name>
</gene>
<organism evidence="1 2">
    <name type="scientific">Brachionus plicatilis</name>
    <name type="common">Marine rotifer</name>
    <name type="synonym">Brachionus muelleri</name>
    <dbReference type="NCBI Taxonomy" id="10195"/>
    <lineage>
        <taxon>Eukaryota</taxon>
        <taxon>Metazoa</taxon>
        <taxon>Spiralia</taxon>
        <taxon>Gnathifera</taxon>
        <taxon>Rotifera</taxon>
        <taxon>Eurotatoria</taxon>
        <taxon>Monogononta</taxon>
        <taxon>Pseudotrocha</taxon>
        <taxon>Ploima</taxon>
        <taxon>Brachionidae</taxon>
        <taxon>Brachionus</taxon>
    </lineage>
</organism>
<sequence>MKIRFFKIFKIFFDLLTLPLVRILPFLFFDIPLLSSHNSRAFLTKDLDILNDFFLISKTLSKNPRNRNYWCIKKIEHFLKNKRFFR</sequence>